<dbReference type="EMBL" id="PPFX01000001">
    <property type="protein sequence ID" value="PNU21665.1"/>
    <property type="molecule type" value="Genomic_DNA"/>
</dbReference>
<dbReference type="InterPro" id="IPR013517">
    <property type="entry name" value="FG-GAP"/>
</dbReference>
<sequence>MKSLAVLFCSIMLLAASLVCPDIVRAESGANLTDFFAPLTAKVIMPVEKGFLIDKGAAAGLAPGDILALVKTEKEIRNPRTGELVDTLIDYAGFLVADRVKANLSYCRVVGKTGPVKEGSSVRRFENVPIFFEDASGDGFPVFQALRKKLPHLLWQDYRVGSSPLTADGPALQIRYEDGSLTVVNRNKQILFVQRQVLPAPAAPVVAGRPVSAPVVPPPVAAPSVAVAEGRQRSWQTERIALDEQGEIAAVRAGDLDGDGRSDILVGFDHALLVGHLENGKFSEVSRTVFAADPQLINLSLFDLDGDGRLEVIASLLEEDRADARVYQFADGHLTRVAGAPMLLSTYQPAQGKTVVIGLDSTDLMNRKPQFYTVKLVNGQLLRTPYRLAGPDQPYGVVGFTDGDGASWLALLSPGGRIQVRNGDGEVRWESSDRFGGSTRGLQIPQPGRQNPDDFKMYFFRSRLLRTARGTLLVSRHDDPGVFGNNPSYRKGTMVELAWNGASLDEIDRSKPLGGMVVDFDPLGRQGEGSRLLVAVLYREPGFFQKAVSGLVVLSRH</sequence>
<gene>
    <name evidence="3" type="ORF">C2E25_00080</name>
</gene>
<proteinExistence type="predicted"/>
<organism evidence="3 4">
    <name type="scientific">Geothermobacter hydrogeniphilus</name>
    <dbReference type="NCBI Taxonomy" id="1969733"/>
    <lineage>
        <taxon>Bacteria</taxon>
        <taxon>Pseudomonadati</taxon>
        <taxon>Thermodesulfobacteriota</taxon>
        <taxon>Desulfuromonadia</taxon>
        <taxon>Desulfuromonadales</taxon>
        <taxon>Geothermobacteraceae</taxon>
        <taxon>Geothermobacter</taxon>
    </lineage>
</organism>
<dbReference type="Pfam" id="PF13517">
    <property type="entry name" value="FG-GAP_3"/>
    <property type="match status" value="1"/>
</dbReference>
<evidence type="ECO:0000256" key="2">
    <source>
        <dbReference type="SAM" id="SignalP"/>
    </source>
</evidence>
<dbReference type="InterPro" id="IPR028994">
    <property type="entry name" value="Integrin_alpha_N"/>
</dbReference>
<dbReference type="OrthoDB" id="9813582at2"/>
<feature type="chain" id="PRO_5014320240" description="Repeat domain-containing protein" evidence="2">
    <location>
        <begin position="27"/>
        <end position="557"/>
    </location>
</feature>
<protein>
    <recommendedName>
        <fullName evidence="5">Repeat domain-containing protein</fullName>
    </recommendedName>
</protein>
<dbReference type="RefSeq" id="WP_103113780.1">
    <property type="nucleotide sequence ID" value="NZ_PPFX01000001.1"/>
</dbReference>
<dbReference type="Proteomes" id="UP000236340">
    <property type="component" value="Unassembled WGS sequence"/>
</dbReference>
<name>A0A2K2HEE0_9BACT</name>
<evidence type="ECO:0000313" key="3">
    <source>
        <dbReference type="EMBL" id="PNU21665.1"/>
    </source>
</evidence>
<dbReference type="AlphaFoldDB" id="A0A2K2HEE0"/>
<accession>A0A2K2HEE0</accession>
<feature type="signal peptide" evidence="2">
    <location>
        <begin position="1"/>
        <end position="26"/>
    </location>
</feature>
<comment type="caution">
    <text evidence="3">The sequence shown here is derived from an EMBL/GenBank/DDBJ whole genome shotgun (WGS) entry which is preliminary data.</text>
</comment>
<evidence type="ECO:0000256" key="1">
    <source>
        <dbReference type="ARBA" id="ARBA00022729"/>
    </source>
</evidence>
<keyword evidence="1 2" id="KW-0732">Signal</keyword>
<evidence type="ECO:0008006" key="5">
    <source>
        <dbReference type="Google" id="ProtNLM"/>
    </source>
</evidence>
<dbReference type="SUPFAM" id="SSF69318">
    <property type="entry name" value="Integrin alpha N-terminal domain"/>
    <property type="match status" value="1"/>
</dbReference>
<reference evidence="3 4" key="1">
    <citation type="journal article" date="2018" name="Genome Announc.">
        <title>Genome Sequence of Geothermobacter sp. HR-1 Iron Reducer from the Loihi Seamount.</title>
        <authorList>
            <person name="Smith H."/>
            <person name="Abuyen K."/>
            <person name="Tremblay J."/>
            <person name="Savalia P."/>
            <person name="Perez-Rodriguez I."/>
            <person name="Emerson D."/>
            <person name="Tully B."/>
            <person name="Amend J."/>
        </authorList>
    </citation>
    <scope>NUCLEOTIDE SEQUENCE [LARGE SCALE GENOMIC DNA]</scope>
    <source>
        <strain evidence="3 4">HR-1</strain>
    </source>
</reference>
<evidence type="ECO:0000313" key="4">
    <source>
        <dbReference type="Proteomes" id="UP000236340"/>
    </source>
</evidence>